<dbReference type="PANTHER" id="PTHR30146:SF144">
    <property type="entry name" value="LACI-FAMILY TRANSCRIPTION REGULATOR"/>
    <property type="match status" value="1"/>
</dbReference>
<evidence type="ECO:0000256" key="2">
    <source>
        <dbReference type="ARBA" id="ARBA00023125"/>
    </source>
</evidence>
<dbReference type="GO" id="GO:0000976">
    <property type="term" value="F:transcription cis-regulatory region binding"/>
    <property type="evidence" value="ECO:0007669"/>
    <property type="project" value="TreeGrafter"/>
</dbReference>
<dbReference type="Gene3D" id="3.40.50.2300">
    <property type="match status" value="2"/>
</dbReference>
<dbReference type="InterPro" id="IPR010982">
    <property type="entry name" value="Lambda_DNA-bd_dom_sf"/>
</dbReference>
<dbReference type="SUPFAM" id="SSF53822">
    <property type="entry name" value="Periplasmic binding protein-like I"/>
    <property type="match status" value="1"/>
</dbReference>
<dbReference type="EMBL" id="BSOH01000014">
    <property type="protein sequence ID" value="GLR17696.1"/>
    <property type="molecule type" value="Genomic_DNA"/>
</dbReference>
<gene>
    <name evidence="5" type="ORF">GCM10007940_23110</name>
</gene>
<dbReference type="Proteomes" id="UP001156666">
    <property type="component" value="Unassembled WGS sequence"/>
</dbReference>
<feature type="domain" description="HTH lacI-type" evidence="4">
    <location>
        <begin position="5"/>
        <end position="59"/>
    </location>
</feature>
<dbReference type="CDD" id="cd06307">
    <property type="entry name" value="PBP1_sugar_binding"/>
    <property type="match status" value="1"/>
</dbReference>
<dbReference type="InterPro" id="IPR028082">
    <property type="entry name" value="Peripla_BP_I"/>
</dbReference>
<dbReference type="Pfam" id="PF00356">
    <property type="entry name" value="LacI"/>
    <property type="match status" value="1"/>
</dbReference>
<comment type="caution">
    <text evidence="5">The sequence shown here is derived from an EMBL/GenBank/DDBJ whole genome shotgun (WGS) entry which is preliminary data.</text>
</comment>
<evidence type="ECO:0000259" key="4">
    <source>
        <dbReference type="PROSITE" id="PS50932"/>
    </source>
</evidence>
<proteinExistence type="predicted"/>
<evidence type="ECO:0000256" key="1">
    <source>
        <dbReference type="ARBA" id="ARBA00023015"/>
    </source>
</evidence>
<protein>
    <submittedName>
        <fullName evidence="5">Transcriptional regulator</fullName>
    </submittedName>
</protein>
<dbReference type="PANTHER" id="PTHR30146">
    <property type="entry name" value="LACI-RELATED TRANSCRIPTIONAL REPRESSOR"/>
    <property type="match status" value="1"/>
</dbReference>
<keyword evidence="1" id="KW-0805">Transcription regulation</keyword>
<keyword evidence="6" id="KW-1185">Reference proteome</keyword>
<name>A0AA37WD91_9BACT</name>
<dbReference type="PROSITE" id="PS00356">
    <property type="entry name" value="HTH_LACI_1"/>
    <property type="match status" value="1"/>
</dbReference>
<accession>A0AA37WD91</accession>
<evidence type="ECO:0000313" key="5">
    <source>
        <dbReference type="EMBL" id="GLR17696.1"/>
    </source>
</evidence>
<reference evidence="5" key="1">
    <citation type="journal article" date="2014" name="Int. J. Syst. Evol. Microbiol.">
        <title>Complete genome sequence of Corynebacterium casei LMG S-19264T (=DSM 44701T), isolated from a smear-ripened cheese.</title>
        <authorList>
            <consortium name="US DOE Joint Genome Institute (JGI-PGF)"/>
            <person name="Walter F."/>
            <person name="Albersmeier A."/>
            <person name="Kalinowski J."/>
            <person name="Ruckert C."/>
        </authorList>
    </citation>
    <scope>NUCLEOTIDE SEQUENCE</scope>
    <source>
        <strain evidence="5">NBRC 108769</strain>
    </source>
</reference>
<dbReference type="CDD" id="cd01392">
    <property type="entry name" value="HTH_LacI"/>
    <property type="match status" value="1"/>
</dbReference>
<keyword evidence="3" id="KW-0804">Transcription</keyword>
<dbReference type="AlphaFoldDB" id="A0AA37WD91"/>
<dbReference type="Gene3D" id="1.10.260.40">
    <property type="entry name" value="lambda repressor-like DNA-binding domains"/>
    <property type="match status" value="1"/>
</dbReference>
<evidence type="ECO:0000313" key="6">
    <source>
        <dbReference type="Proteomes" id="UP001156666"/>
    </source>
</evidence>
<dbReference type="SUPFAM" id="SSF47413">
    <property type="entry name" value="lambda repressor-like DNA-binding domains"/>
    <property type="match status" value="1"/>
</dbReference>
<organism evidence="5 6">
    <name type="scientific">Portibacter lacus</name>
    <dbReference type="NCBI Taxonomy" id="1099794"/>
    <lineage>
        <taxon>Bacteria</taxon>
        <taxon>Pseudomonadati</taxon>
        <taxon>Bacteroidota</taxon>
        <taxon>Saprospiria</taxon>
        <taxon>Saprospirales</taxon>
        <taxon>Haliscomenobacteraceae</taxon>
        <taxon>Portibacter</taxon>
    </lineage>
</organism>
<dbReference type="GO" id="GO:0003700">
    <property type="term" value="F:DNA-binding transcription factor activity"/>
    <property type="evidence" value="ECO:0007669"/>
    <property type="project" value="TreeGrafter"/>
</dbReference>
<dbReference type="PROSITE" id="PS50932">
    <property type="entry name" value="HTH_LACI_2"/>
    <property type="match status" value="1"/>
</dbReference>
<reference evidence="5" key="2">
    <citation type="submission" date="2023-01" db="EMBL/GenBank/DDBJ databases">
        <title>Draft genome sequence of Portibacter lacus strain NBRC 108769.</title>
        <authorList>
            <person name="Sun Q."/>
            <person name="Mori K."/>
        </authorList>
    </citation>
    <scope>NUCLEOTIDE SEQUENCE</scope>
    <source>
        <strain evidence="5">NBRC 108769</strain>
    </source>
</reference>
<dbReference type="SMART" id="SM00354">
    <property type="entry name" value="HTH_LACI"/>
    <property type="match status" value="1"/>
</dbReference>
<sequence>MDKIPRLIDIAQLAEVSIGTVDRVIHKRGRVAPKTKAKVLKIAEDLGYKPNIYASGLAATRTTKTILIIIPEKSKDPYWDEVHAGCKLAIDSIAQQRVKFTYLSFDLFDRKKFTEQVEKLDLKGIDGLLIAPIFRSESKLLLDKLEEHKKPYVIINTMIERDSEKLICYVGPNSYQSGRLAARLMSLHCSLNARVMIIPLDRDFKNAHHYLEKERGFRDWFNEMSPSTQVVTREFEMFDDPKKLSSFLDEQLADIEHLTGIFTGSSRINRIAKYLENKHIQNIRLIGYDSVENNLDYLKKGKIDYLISQNPKLMGYMGILNLRHFLVFKLQPEKIQYLPLDILLPENVSFHSGNFFLPDPQVLTQ</sequence>
<dbReference type="InterPro" id="IPR000843">
    <property type="entry name" value="HTH_LacI"/>
</dbReference>
<dbReference type="Pfam" id="PF13407">
    <property type="entry name" value="Peripla_BP_4"/>
    <property type="match status" value="1"/>
</dbReference>
<dbReference type="InterPro" id="IPR025997">
    <property type="entry name" value="SBP_2_dom"/>
</dbReference>
<keyword evidence="2" id="KW-0238">DNA-binding</keyword>
<dbReference type="RefSeq" id="WP_235291365.1">
    <property type="nucleotide sequence ID" value="NZ_BSOH01000014.1"/>
</dbReference>
<evidence type="ECO:0000256" key="3">
    <source>
        <dbReference type="ARBA" id="ARBA00023163"/>
    </source>
</evidence>